<evidence type="ECO:0000313" key="2">
    <source>
        <dbReference type="Proteomes" id="UP000321901"/>
    </source>
</evidence>
<dbReference type="Proteomes" id="UP000321901">
    <property type="component" value="Unassembled WGS sequence"/>
</dbReference>
<keyword evidence="2" id="KW-1185">Reference proteome</keyword>
<accession>A0A511Z830</accession>
<name>A0A511Z830_9BACL</name>
<dbReference type="RefSeq" id="WP_170232653.1">
    <property type="nucleotide sequence ID" value="NZ_BJYL01000024.1"/>
</dbReference>
<dbReference type="AlphaFoldDB" id="A0A511Z830"/>
<reference evidence="1 2" key="1">
    <citation type="submission" date="2019-07" db="EMBL/GenBank/DDBJ databases">
        <title>Whole genome shotgun sequence of Sporosarcina luteola NBRC 105378.</title>
        <authorList>
            <person name="Hosoyama A."/>
            <person name="Uohara A."/>
            <person name="Ohji S."/>
            <person name="Ichikawa N."/>
        </authorList>
    </citation>
    <scope>NUCLEOTIDE SEQUENCE [LARGE SCALE GENOMIC DNA]</scope>
    <source>
        <strain evidence="1 2">NBRC 105378</strain>
    </source>
</reference>
<organism evidence="1 2">
    <name type="scientific">Sporosarcina luteola</name>
    <dbReference type="NCBI Taxonomy" id="582850"/>
    <lineage>
        <taxon>Bacteria</taxon>
        <taxon>Bacillati</taxon>
        <taxon>Bacillota</taxon>
        <taxon>Bacilli</taxon>
        <taxon>Bacillales</taxon>
        <taxon>Caryophanaceae</taxon>
        <taxon>Sporosarcina</taxon>
    </lineage>
</organism>
<comment type="caution">
    <text evidence="1">The sequence shown here is derived from an EMBL/GenBank/DDBJ whole genome shotgun (WGS) entry which is preliminary data.</text>
</comment>
<sequence length="64" mass="7344">MLAKDREERRLLVARMNIEMKAITNSPSTDVEKFRIGLLAKLGGELKIVNDKIRRKSYQVGRVS</sequence>
<evidence type="ECO:0000313" key="1">
    <source>
        <dbReference type="EMBL" id="GEN83593.1"/>
    </source>
</evidence>
<dbReference type="EMBL" id="BJYL01000024">
    <property type="protein sequence ID" value="GEN83593.1"/>
    <property type="molecule type" value="Genomic_DNA"/>
</dbReference>
<gene>
    <name evidence="1" type="ORF">SLU01_19050</name>
</gene>
<protein>
    <submittedName>
        <fullName evidence="1">Uncharacterized protein</fullName>
    </submittedName>
</protein>
<proteinExistence type="predicted"/>